<dbReference type="Pfam" id="PF07884">
    <property type="entry name" value="VKOR"/>
    <property type="match status" value="1"/>
</dbReference>
<dbReference type="SMART" id="SM00756">
    <property type="entry name" value="VKc"/>
    <property type="match status" value="1"/>
</dbReference>
<name>A0ABS9Q5H6_9MICO</name>
<keyword evidence="8" id="KW-1015">Disulfide bond</keyword>
<evidence type="ECO:0000313" key="12">
    <source>
        <dbReference type="EMBL" id="MCG7323131.1"/>
    </source>
</evidence>
<evidence type="ECO:0000256" key="3">
    <source>
        <dbReference type="ARBA" id="ARBA00022692"/>
    </source>
</evidence>
<comment type="subcellular location">
    <subcellularLocation>
        <location evidence="1">Membrane</location>
        <topology evidence="1">Multi-pass membrane protein</topology>
    </subcellularLocation>
</comment>
<feature type="transmembrane region" description="Helical" evidence="10">
    <location>
        <begin position="60"/>
        <end position="84"/>
    </location>
</feature>
<feature type="transmembrane region" description="Helical" evidence="10">
    <location>
        <begin position="12"/>
        <end position="29"/>
    </location>
</feature>
<dbReference type="PANTHER" id="PTHR34573">
    <property type="entry name" value="VKC DOMAIN-CONTAINING PROTEIN"/>
    <property type="match status" value="1"/>
</dbReference>
<evidence type="ECO:0000256" key="1">
    <source>
        <dbReference type="ARBA" id="ARBA00004141"/>
    </source>
</evidence>
<comment type="caution">
    <text evidence="12">The sequence shown here is derived from an EMBL/GenBank/DDBJ whole genome shotgun (WGS) entry which is preliminary data.</text>
</comment>
<keyword evidence="13" id="KW-1185">Reference proteome</keyword>
<keyword evidence="4" id="KW-0874">Quinone</keyword>
<sequence>MTSGLPGWLRSGALLLSLVGLLASAYLTYEHFTASATLACPEGEVLNCAKVTESQYATFLGLPVALVGLAYFVVVTLLCLPAAWRRADLDLPRLVLLGVGVLMVFYLVWAELFGIGAICLWCTVIHVATVLLFILLVFGRALAPRR</sequence>
<keyword evidence="9" id="KW-0676">Redox-active center</keyword>
<dbReference type="InterPro" id="IPR038354">
    <property type="entry name" value="VKOR_sf"/>
</dbReference>
<dbReference type="InterPro" id="IPR012932">
    <property type="entry name" value="VKOR"/>
</dbReference>
<keyword evidence="3 10" id="KW-0812">Transmembrane</keyword>
<proteinExistence type="inferred from homology"/>
<dbReference type="EMBL" id="JAKRCV010000059">
    <property type="protein sequence ID" value="MCG7323131.1"/>
    <property type="molecule type" value="Genomic_DNA"/>
</dbReference>
<evidence type="ECO:0000313" key="13">
    <source>
        <dbReference type="Proteomes" id="UP001521931"/>
    </source>
</evidence>
<evidence type="ECO:0000256" key="10">
    <source>
        <dbReference type="SAM" id="Phobius"/>
    </source>
</evidence>
<comment type="similarity">
    <text evidence="2">Belongs to the VKOR family.</text>
</comment>
<keyword evidence="5 10" id="KW-1133">Transmembrane helix</keyword>
<evidence type="ECO:0000256" key="6">
    <source>
        <dbReference type="ARBA" id="ARBA00023002"/>
    </source>
</evidence>
<evidence type="ECO:0000256" key="9">
    <source>
        <dbReference type="ARBA" id="ARBA00023284"/>
    </source>
</evidence>
<feature type="transmembrane region" description="Helical" evidence="10">
    <location>
        <begin position="91"/>
        <end position="109"/>
    </location>
</feature>
<evidence type="ECO:0000256" key="5">
    <source>
        <dbReference type="ARBA" id="ARBA00022989"/>
    </source>
</evidence>
<dbReference type="Proteomes" id="UP001521931">
    <property type="component" value="Unassembled WGS sequence"/>
</dbReference>
<reference evidence="12 13" key="1">
    <citation type="submission" date="2022-02" db="EMBL/GenBank/DDBJ databases">
        <title>Uncovering new skin microbiome diversity through culturing and metagenomics.</title>
        <authorList>
            <person name="Conlan S."/>
            <person name="Deming C."/>
            <person name="Nisc Comparative Sequencing Program N."/>
            <person name="Segre J.A."/>
        </authorList>
    </citation>
    <scope>NUCLEOTIDE SEQUENCE [LARGE SCALE GENOMIC DNA]</scope>
    <source>
        <strain evidence="12 13">ACRQZ</strain>
    </source>
</reference>
<evidence type="ECO:0000256" key="8">
    <source>
        <dbReference type="ARBA" id="ARBA00023157"/>
    </source>
</evidence>
<dbReference type="RefSeq" id="WP_029211639.1">
    <property type="nucleotide sequence ID" value="NZ_DAMCTM010000011.1"/>
</dbReference>
<evidence type="ECO:0000256" key="7">
    <source>
        <dbReference type="ARBA" id="ARBA00023136"/>
    </source>
</evidence>
<protein>
    <submittedName>
        <fullName evidence="12">Vitamin K epoxide reductase family protein</fullName>
    </submittedName>
</protein>
<dbReference type="PANTHER" id="PTHR34573:SF1">
    <property type="entry name" value="VITAMIN K EPOXIDE REDUCTASE DOMAIN-CONTAINING PROTEIN"/>
    <property type="match status" value="1"/>
</dbReference>
<feature type="transmembrane region" description="Helical" evidence="10">
    <location>
        <begin position="115"/>
        <end position="138"/>
    </location>
</feature>
<accession>A0ABS9Q5H6</accession>
<organism evidence="12 13">
    <name type="scientific">Arsenicicoccus bolidensis</name>
    <dbReference type="NCBI Taxonomy" id="229480"/>
    <lineage>
        <taxon>Bacteria</taxon>
        <taxon>Bacillati</taxon>
        <taxon>Actinomycetota</taxon>
        <taxon>Actinomycetes</taxon>
        <taxon>Micrococcales</taxon>
        <taxon>Intrasporangiaceae</taxon>
        <taxon>Arsenicicoccus</taxon>
    </lineage>
</organism>
<evidence type="ECO:0000256" key="2">
    <source>
        <dbReference type="ARBA" id="ARBA00006214"/>
    </source>
</evidence>
<evidence type="ECO:0000259" key="11">
    <source>
        <dbReference type="SMART" id="SM00756"/>
    </source>
</evidence>
<keyword evidence="7 10" id="KW-0472">Membrane</keyword>
<evidence type="ECO:0000256" key="4">
    <source>
        <dbReference type="ARBA" id="ARBA00022719"/>
    </source>
</evidence>
<dbReference type="Gene3D" id="1.20.1440.130">
    <property type="entry name" value="VKOR domain"/>
    <property type="match status" value="1"/>
</dbReference>
<dbReference type="CDD" id="cd12918">
    <property type="entry name" value="VKOR_arc"/>
    <property type="match status" value="1"/>
</dbReference>
<gene>
    <name evidence="12" type="ORF">MHL29_14700</name>
</gene>
<keyword evidence="6" id="KW-0560">Oxidoreductase</keyword>
<feature type="domain" description="Vitamin K epoxide reductase" evidence="11">
    <location>
        <begin position="6"/>
        <end position="140"/>
    </location>
</feature>